<comment type="caution">
    <text evidence="2">The sequence shown here is derived from an EMBL/GenBank/DDBJ whole genome shotgun (WGS) entry which is preliminary data.</text>
</comment>
<sequence length="202" mass="22188">MKKLLIILLLCGCNAFAQDSIIWLKPPQKTKVKTETVKTKGEELASHGFSAIAEHVTLVEGIPAGQLHTLTFYFNSGLINLNKGEFNVEYADTNLRLMVYTVGADGKPGALLTPTPLYFTVKASHRGALDLDLSFLNLATQPQLYIGMAATESHDKETVMLKVRENKDAVSYTKAKGSNNWVEYDDGSGFKFDIKMKVGVKG</sequence>
<name>A0A0M9VHS0_9FLAO</name>
<dbReference type="RefSeq" id="WP_054407207.1">
    <property type="nucleotide sequence ID" value="NZ_FOYA01000008.1"/>
</dbReference>
<gene>
    <name evidence="2" type="ORF">AM493_07435</name>
</gene>
<evidence type="ECO:0000256" key="1">
    <source>
        <dbReference type="SAM" id="SignalP"/>
    </source>
</evidence>
<dbReference type="STRING" id="1202724.AM493_07435"/>
<organism evidence="2 3">
    <name type="scientific">Flavobacterium akiainvivens</name>
    <dbReference type="NCBI Taxonomy" id="1202724"/>
    <lineage>
        <taxon>Bacteria</taxon>
        <taxon>Pseudomonadati</taxon>
        <taxon>Bacteroidota</taxon>
        <taxon>Flavobacteriia</taxon>
        <taxon>Flavobacteriales</taxon>
        <taxon>Flavobacteriaceae</taxon>
        <taxon>Flavobacterium</taxon>
    </lineage>
</organism>
<feature type="signal peptide" evidence="1">
    <location>
        <begin position="1"/>
        <end position="17"/>
    </location>
</feature>
<keyword evidence="3" id="KW-1185">Reference proteome</keyword>
<keyword evidence="1" id="KW-0732">Signal</keyword>
<evidence type="ECO:0000313" key="2">
    <source>
        <dbReference type="EMBL" id="KOS05886.1"/>
    </source>
</evidence>
<evidence type="ECO:0000313" key="3">
    <source>
        <dbReference type="Proteomes" id="UP000037755"/>
    </source>
</evidence>
<dbReference type="AlphaFoldDB" id="A0A0M9VHS0"/>
<dbReference type="EMBL" id="LIYD01000005">
    <property type="protein sequence ID" value="KOS05886.1"/>
    <property type="molecule type" value="Genomic_DNA"/>
</dbReference>
<accession>A0A0M9VHS0</accession>
<protein>
    <submittedName>
        <fullName evidence="2">Uncharacterized protein</fullName>
    </submittedName>
</protein>
<proteinExistence type="predicted"/>
<dbReference type="Proteomes" id="UP000037755">
    <property type="component" value="Unassembled WGS sequence"/>
</dbReference>
<feature type="chain" id="PRO_5005839117" evidence="1">
    <location>
        <begin position="18"/>
        <end position="202"/>
    </location>
</feature>
<dbReference type="PATRIC" id="fig|1202724.3.peg.1549"/>
<reference evidence="2 3" key="1">
    <citation type="submission" date="2015-08" db="EMBL/GenBank/DDBJ databases">
        <title>Whole genome sequence of Flavobacterium akiainvivens IK-1T, from decaying Wikstroemia oahuensis, an endemic Hawaiian shrub.</title>
        <authorList>
            <person name="Wan X."/>
            <person name="Hou S."/>
            <person name="Saito J."/>
            <person name="Donachie S."/>
        </authorList>
    </citation>
    <scope>NUCLEOTIDE SEQUENCE [LARGE SCALE GENOMIC DNA]</scope>
    <source>
        <strain evidence="2 3">IK-1</strain>
    </source>
</reference>